<organism evidence="8 9">
    <name type="scientific">Thiorhodovibrio frisius</name>
    <dbReference type="NCBI Taxonomy" id="631362"/>
    <lineage>
        <taxon>Bacteria</taxon>
        <taxon>Pseudomonadati</taxon>
        <taxon>Pseudomonadota</taxon>
        <taxon>Gammaproteobacteria</taxon>
        <taxon>Chromatiales</taxon>
        <taxon>Chromatiaceae</taxon>
        <taxon>Thiorhodovibrio</taxon>
    </lineage>
</organism>
<evidence type="ECO:0000259" key="7">
    <source>
        <dbReference type="Pfam" id="PF00884"/>
    </source>
</evidence>
<dbReference type="PANTHER" id="PTHR42693:SF42">
    <property type="entry name" value="ARYLSULFATASE G"/>
    <property type="match status" value="1"/>
</dbReference>
<protein>
    <submittedName>
        <fullName evidence="8">Arylsulfatase A family protein</fullName>
    </submittedName>
</protein>
<evidence type="ECO:0000256" key="5">
    <source>
        <dbReference type="ARBA" id="ARBA00022801"/>
    </source>
</evidence>
<evidence type="ECO:0000256" key="2">
    <source>
        <dbReference type="ARBA" id="ARBA00008779"/>
    </source>
</evidence>
<dbReference type="InterPro" id="IPR050738">
    <property type="entry name" value="Sulfatase"/>
</dbReference>
<proteinExistence type="inferred from homology"/>
<dbReference type="InterPro" id="IPR024607">
    <property type="entry name" value="Sulfatase_CS"/>
</dbReference>
<name>H8Z736_9GAMM</name>
<comment type="cofactor">
    <cofactor evidence="1">
        <name>Ca(2+)</name>
        <dbReference type="ChEBI" id="CHEBI:29108"/>
    </cofactor>
</comment>
<accession>H8Z736</accession>
<reference evidence="9" key="1">
    <citation type="submission" date="2011-06" db="EMBL/GenBank/DDBJ databases">
        <authorList>
            <consortium name="US DOE Joint Genome Institute (JGI-PGF)"/>
            <person name="Lucas S."/>
            <person name="Han J."/>
            <person name="Lapidus A."/>
            <person name="Cheng J.-F."/>
            <person name="Goodwin L."/>
            <person name="Pitluck S."/>
            <person name="Peters L."/>
            <person name="Land M.L."/>
            <person name="Hauser L."/>
            <person name="Vogl K."/>
            <person name="Liu Z."/>
            <person name="Overmann J."/>
            <person name="Frigaard N.-U."/>
            <person name="Bryant D.A."/>
            <person name="Woyke T.J."/>
        </authorList>
    </citation>
    <scope>NUCLEOTIDE SEQUENCE [LARGE SCALE GENOMIC DNA]</scope>
    <source>
        <strain evidence="9">970</strain>
    </source>
</reference>
<evidence type="ECO:0000256" key="6">
    <source>
        <dbReference type="ARBA" id="ARBA00022837"/>
    </source>
</evidence>
<evidence type="ECO:0000313" key="9">
    <source>
        <dbReference type="Proteomes" id="UP000002964"/>
    </source>
</evidence>
<keyword evidence="4" id="KW-0732">Signal</keyword>
<dbReference type="eggNOG" id="COG3119">
    <property type="taxonomic scope" value="Bacteria"/>
</dbReference>
<feature type="domain" description="Sulfatase N-terminal" evidence="7">
    <location>
        <begin position="110"/>
        <end position="445"/>
    </location>
</feature>
<dbReference type="Gene3D" id="3.40.720.10">
    <property type="entry name" value="Alkaline Phosphatase, subunit A"/>
    <property type="match status" value="1"/>
</dbReference>
<gene>
    <name evidence="8" type="ORF">Thi970DRAFT_04500</name>
</gene>
<dbReference type="PROSITE" id="PS00149">
    <property type="entry name" value="SULFATASE_2"/>
    <property type="match status" value="1"/>
</dbReference>
<dbReference type="SUPFAM" id="SSF53649">
    <property type="entry name" value="Alkaline phosphatase-like"/>
    <property type="match status" value="1"/>
</dbReference>
<dbReference type="InterPro" id="IPR000917">
    <property type="entry name" value="Sulfatase_N"/>
</dbReference>
<comment type="similarity">
    <text evidence="2">Belongs to the sulfatase family.</text>
</comment>
<keyword evidence="3" id="KW-0479">Metal-binding</keyword>
<dbReference type="GO" id="GO:0004065">
    <property type="term" value="F:arylsulfatase activity"/>
    <property type="evidence" value="ECO:0007669"/>
    <property type="project" value="TreeGrafter"/>
</dbReference>
<evidence type="ECO:0000313" key="8">
    <source>
        <dbReference type="EMBL" id="EIC20835.1"/>
    </source>
</evidence>
<dbReference type="STRING" id="631362.Thi970DRAFT_04500"/>
<keyword evidence="5" id="KW-0378">Hydrolase</keyword>
<sequence>MSVDPYHNGGPMLAKPDALRHRLTAPLAVALTLNFALPYAAAAPDAESANPRGATTGPTSAKGYDFPGHFIHLKAEKPADNMYPVIAHPEQENAAREKLAELEKKTGKKPNVLIFLLDDVGWMDPGFNGGGVAVGNATPNMDELAQDGLLLTSAYSTPSCSPSRATIHTGQNPLHHGILRPPMYGEPGGLDGAITLPKLLKKHGYVTQGVGKWHMGENKGSLPQNVGYDDYVGFLGVSDMYTEWRDLYFNPEVALSPARFKMMQEDGFDHHEVHCTADDTEQCKDGKLIDLDYIKDLDTHWKDVSLAFLDKMKDSDEPFFLYHATRGCHFDNYPPDEYLGKSAAHTVYSDCIVQMDDIFGALVDKLEETGQLENTLILLTSDNGPECEIPPHGRTPFRGCKGSSWEGGVRVPTFAYWKGMIPSRRSDGLFDFADILPTVMSMTGVSGADLAGEFSDVTYIDGVDQLPFLLADDGLSSRRSRPYTINQYFGGIRIDEFKLVWTGEIENGVVQKGDFGGFSGSVFTESGGAIMFNLYTNPQEDVSIGVRHIPMYVPLEGAAGAYMADLMKYPPQFKIGFISNNPPMYDLAPKEQKAVQKMLDERGMGRPTP</sequence>
<evidence type="ECO:0000256" key="4">
    <source>
        <dbReference type="ARBA" id="ARBA00022729"/>
    </source>
</evidence>
<evidence type="ECO:0000256" key="1">
    <source>
        <dbReference type="ARBA" id="ARBA00001913"/>
    </source>
</evidence>
<dbReference type="Proteomes" id="UP000002964">
    <property type="component" value="Unassembled WGS sequence"/>
</dbReference>
<dbReference type="Pfam" id="PF00884">
    <property type="entry name" value="Sulfatase"/>
    <property type="match status" value="1"/>
</dbReference>
<reference evidence="8 9" key="2">
    <citation type="submission" date="2011-11" db="EMBL/GenBank/DDBJ databases">
        <authorList>
            <consortium name="US DOE Joint Genome Institute"/>
            <person name="Lucas S."/>
            <person name="Han J."/>
            <person name="Lapidus A."/>
            <person name="Cheng J.-F."/>
            <person name="Goodwin L."/>
            <person name="Pitluck S."/>
            <person name="Peters L."/>
            <person name="Ovchinnikova G."/>
            <person name="Zhang X."/>
            <person name="Detter J.C."/>
            <person name="Han C."/>
            <person name="Tapia R."/>
            <person name="Land M."/>
            <person name="Hauser L."/>
            <person name="Kyrpides N."/>
            <person name="Ivanova N."/>
            <person name="Pagani I."/>
            <person name="Vogl K."/>
            <person name="Liu Z."/>
            <person name="Overmann J."/>
            <person name="Frigaard N.-U."/>
            <person name="Bryant D."/>
            <person name="Woyke T."/>
        </authorList>
    </citation>
    <scope>NUCLEOTIDE SEQUENCE [LARGE SCALE GENOMIC DNA]</scope>
    <source>
        <strain evidence="8 9">970</strain>
    </source>
</reference>
<keyword evidence="9" id="KW-1185">Reference proteome</keyword>
<dbReference type="EMBL" id="JH603170">
    <property type="protein sequence ID" value="EIC20835.1"/>
    <property type="molecule type" value="Genomic_DNA"/>
</dbReference>
<dbReference type="HOGENOM" id="CLU_006332_10_0_6"/>
<dbReference type="InterPro" id="IPR017850">
    <property type="entry name" value="Alkaline_phosphatase_core_sf"/>
</dbReference>
<dbReference type="PANTHER" id="PTHR42693">
    <property type="entry name" value="ARYLSULFATASE FAMILY MEMBER"/>
    <property type="match status" value="1"/>
</dbReference>
<evidence type="ECO:0000256" key="3">
    <source>
        <dbReference type="ARBA" id="ARBA00022723"/>
    </source>
</evidence>
<dbReference type="GO" id="GO:0046872">
    <property type="term" value="F:metal ion binding"/>
    <property type="evidence" value="ECO:0007669"/>
    <property type="project" value="UniProtKB-KW"/>
</dbReference>
<dbReference type="AlphaFoldDB" id="H8Z736"/>
<keyword evidence="6" id="KW-0106">Calcium</keyword>